<gene>
    <name evidence="1" type="ORF">SAMN05421829_105240</name>
</gene>
<evidence type="ECO:0000313" key="2">
    <source>
        <dbReference type="Proteomes" id="UP000186819"/>
    </source>
</evidence>
<dbReference type="OrthoDB" id="9181330at2"/>
<dbReference type="STRING" id="34027.SAMN05421829_105240"/>
<accession>A0A1N6U6B2</accession>
<protein>
    <submittedName>
        <fullName evidence="1">Uncharacterized protein</fullName>
    </submittedName>
</protein>
<sequence>MPARFICPHCHASLNPHAMERAFSDLAEYRICPACDEAVFFALRDTPRIPPWLQRPAPSDREIEGASLALVRSGTGALPECR</sequence>
<proteinExistence type="predicted"/>
<dbReference type="EMBL" id="FTMD01000005">
    <property type="protein sequence ID" value="SIQ61172.1"/>
    <property type="molecule type" value="Genomic_DNA"/>
</dbReference>
<keyword evidence="2" id="KW-1185">Reference proteome</keyword>
<dbReference type="AlphaFoldDB" id="A0A1N6U6B2"/>
<dbReference type="RefSeq" id="WP_139335912.1">
    <property type="nucleotide sequence ID" value="NZ_FTMD01000005.1"/>
</dbReference>
<organism evidence="1 2">
    <name type="scientific">Aromatoleum tolulyticum</name>
    <dbReference type="NCBI Taxonomy" id="34027"/>
    <lineage>
        <taxon>Bacteria</taxon>
        <taxon>Pseudomonadati</taxon>
        <taxon>Pseudomonadota</taxon>
        <taxon>Betaproteobacteria</taxon>
        <taxon>Rhodocyclales</taxon>
        <taxon>Rhodocyclaceae</taxon>
        <taxon>Aromatoleum</taxon>
    </lineage>
</organism>
<name>A0A1N6U6B2_9RHOO</name>
<evidence type="ECO:0000313" key="1">
    <source>
        <dbReference type="EMBL" id="SIQ61172.1"/>
    </source>
</evidence>
<dbReference type="Proteomes" id="UP000186819">
    <property type="component" value="Unassembled WGS sequence"/>
</dbReference>
<reference evidence="2" key="1">
    <citation type="submission" date="2017-01" db="EMBL/GenBank/DDBJ databases">
        <authorList>
            <person name="Varghese N."/>
            <person name="Submissions S."/>
        </authorList>
    </citation>
    <scope>NUCLEOTIDE SEQUENCE [LARGE SCALE GENOMIC DNA]</scope>
    <source>
        <strain evidence="2">ATCC 51758</strain>
    </source>
</reference>